<sequence>MANTSANVGGGKMSESDDSHKLVKIPDDLLIKEFDNPIKAIVQSTYPNLHEQYQSQEYLKCRTILTSTVESVDKINDYILSSTPGEAKEYLSADSAEKLGGPEGDALAALTPPEFLNTLSLPDFPKHQLKLKVGTPVMLLMDMDPFQGLCIGARLIITRLGNFVLGAKMLSGGNAGEEIPIPRITMSPSPSPPWPFKLKRRQYPIAVCYATTIDKSQGQSFANVGLYLPRPVSRHGELYMALSRVESKQGLKILILDEEGKASDTTTNIVYQEIFRNLK</sequence>
<dbReference type="GO" id="GO:0009536">
    <property type="term" value="C:plastid"/>
    <property type="evidence" value="ECO:0007669"/>
    <property type="project" value="UniProtKB-SubCell"/>
</dbReference>
<comment type="subcellular location">
    <subcellularLocation>
        <location evidence="1">Plastid</location>
    </subcellularLocation>
</comment>
<dbReference type="PANTHER" id="PTHR23274">
    <property type="entry name" value="DNA HELICASE-RELATED"/>
    <property type="match status" value="1"/>
</dbReference>
<keyword evidence="4" id="KW-1185">Reference proteome</keyword>
<organism evidence="3 4">
    <name type="scientific">Cuscuta epithymum</name>
    <dbReference type="NCBI Taxonomy" id="186058"/>
    <lineage>
        <taxon>Eukaryota</taxon>
        <taxon>Viridiplantae</taxon>
        <taxon>Streptophyta</taxon>
        <taxon>Embryophyta</taxon>
        <taxon>Tracheophyta</taxon>
        <taxon>Spermatophyta</taxon>
        <taxon>Magnoliopsida</taxon>
        <taxon>eudicotyledons</taxon>
        <taxon>Gunneridae</taxon>
        <taxon>Pentapetalae</taxon>
        <taxon>asterids</taxon>
        <taxon>lamiids</taxon>
        <taxon>Solanales</taxon>
        <taxon>Convolvulaceae</taxon>
        <taxon>Cuscuteae</taxon>
        <taxon>Cuscuta</taxon>
        <taxon>Cuscuta subgen. Cuscuta</taxon>
    </lineage>
</organism>
<gene>
    <name evidence="3" type="ORF">CEPIT_LOCUS10856</name>
</gene>
<reference evidence="3" key="1">
    <citation type="submission" date="2022-07" db="EMBL/GenBank/DDBJ databases">
        <authorList>
            <person name="Macas J."/>
            <person name="Novak P."/>
            <person name="Neumann P."/>
        </authorList>
    </citation>
    <scope>NUCLEOTIDE SEQUENCE</scope>
</reference>
<comment type="caution">
    <text evidence="3">The sequence shown here is derived from an EMBL/GenBank/DDBJ whole genome shotgun (WGS) entry which is preliminary data.</text>
</comment>
<accession>A0AAV0D282</accession>
<dbReference type="PANTHER" id="PTHR23274:SF33">
    <property type="entry name" value="ANIMAL RPA1 DOMAIN PROTEIN"/>
    <property type="match status" value="1"/>
</dbReference>
<proteinExistence type="predicted"/>
<dbReference type="InterPro" id="IPR049163">
    <property type="entry name" value="Pif1-like_2B_dom"/>
</dbReference>
<evidence type="ECO:0000313" key="4">
    <source>
        <dbReference type="Proteomes" id="UP001152523"/>
    </source>
</evidence>
<evidence type="ECO:0000259" key="2">
    <source>
        <dbReference type="Pfam" id="PF21530"/>
    </source>
</evidence>
<dbReference type="SUPFAM" id="SSF52540">
    <property type="entry name" value="P-loop containing nucleoside triphosphate hydrolases"/>
    <property type="match status" value="1"/>
</dbReference>
<dbReference type="Pfam" id="PF21530">
    <property type="entry name" value="Pif1_2B_dom"/>
    <property type="match status" value="1"/>
</dbReference>
<name>A0AAV0D282_9ASTE</name>
<dbReference type="GO" id="GO:0006260">
    <property type="term" value="P:DNA replication"/>
    <property type="evidence" value="ECO:0007669"/>
    <property type="project" value="TreeGrafter"/>
</dbReference>
<evidence type="ECO:0000313" key="3">
    <source>
        <dbReference type="EMBL" id="CAH9089482.1"/>
    </source>
</evidence>
<protein>
    <recommendedName>
        <fullName evidence="2">DNA helicase Pif1-like 2B domain-containing protein</fullName>
    </recommendedName>
</protein>
<evidence type="ECO:0000256" key="1">
    <source>
        <dbReference type="ARBA" id="ARBA00004474"/>
    </source>
</evidence>
<feature type="domain" description="DNA helicase Pif1-like 2B" evidence="2">
    <location>
        <begin position="114"/>
        <end position="160"/>
    </location>
</feature>
<dbReference type="GO" id="GO:0005657">
    <property type="term" value="C:replication fork"/>
    <property type="evidence" value="ECO:0007669"/>
    <property type="project" value="TreeGrafter"/>
</dbReference>
<dbReference type="InterPro" id="IPR027417">
    <property type="entry name" value="P-loop_NTPase"/>
</dbReference>
<dbReference type="EMBL" id="CAMAPF010000062">
    <property type="protein sequence ID" value="CAH9089482.1"/>
    <property type="molecule type" value="Genomic_DNA"/>
</dbReference>
<dbReference type="Proteomes" id="UP001152523">
    <property type="component" value="Unassembled WGS sequence"/>
</dbReference>
<dbReference type="AlphaFoldDB" id="A0AAV0D282"/>